<dbReference type="InterPro" id="IPR000160">
    <property type="entry name" value="GGDEF_dom"/>
</dbReference>
<proteinExistence type="predicted"/>
<dbReference type="InterPro" id="IPR031621">
    <property type="entry name" value="HisKA_7TM"/>
</dbReference>
<dbReference type="PROSITE" id="PS50887">
    <property type="entry name" value="GGDEF"/>
    <property type="match status" value="1"/>
</dbReference>
<dbReference type="PROSITE" id="PS50112">
    <property type="entry name" value="PAS"/>
    <property type="match status" value="1"/>
</dbReference>
<dbReference type="SUPFAM" id="SSF55073">
    <property type="entry name" value="Nucleotide cyclase"/>
    <property type="match status" value="1"/>
</dbReference>
<evidence type="ECO:0000313" key="2">
    <source>
        <dbReference type="Proteomes" id="UP000190951"/>
    </source>
</evidence>
<dbReference type="InterPro" id="IPR035965">
    <property type="entry name" value="PAS-like_dom_sf"/>
</dbReference>
<dbReference type="InterPro" id="IPR000700">
    <property type="entry name" value="PAS-assoc_C"/>
</dbReference>
<name>A0A1S8LPZ1_9CLOT</name>
<dbReference type="NCBIfam" id="TIGR00254">
    <property type="entry name" value="GGDEF"/>
    <property type="match status" value="1"/>
</dbReference>
<dbReference type="SMART" id="SM00267">
    <property type="entry name" value="GGDEF"/>
    <property type="match status" value="1"/>
</dbReference>
<accession>A0A1S8LPZ1</accession>
<dbReference type="EMBL" id="CP096983">
    <property type="protein sequence ID" value="URZ13628.1"/>
    <property type="molecule type" value="Genomic_DNA"/>
</dbReference>
<dbReference type="InterPro" id="IPR043128">
    <property type="entry name" value="Rev_trsase/Diguanyl_cyclase"/>
</dbReference>
<protein>
    <submittedName>
        <fullName evidence="1">Uncharacterized protein</fullName>
    </submittedName>
</protein>
<reference evidence="1 2" key="1">
    <citation type="submission" date="2022-04" db="EMBL/GenBank/DDBJ databases">
        <title>Genome sequence of C. roseum typestrain.</title>
        <authorList>
            <person name="Poehlein A."/>
            <person name="Schoch T."/>
            <person name="Duerre P."/>
            <person name="Daniel R."/>
        </authorList>
    </citation>
    <scope>NUCLEOTIDE SEQUENCE [LARGE SCALE GENOMIC DNA]</scope>
    <source>
        <strain evidence="1 2">DSM 7320</strain>
    </source>
</reference>
<dbReference type="STRING" id="84029.CROST_01090"/>
<dbReference type="PROSITE" id="PS50113">
    <property type="entry name" value="PAC"/>
    <property type="match status" value="1"/>
</dbReference>
<dbReference type="KEGG" id="crw:CROST_043940"/>
<dbReference type="Proteomes" id="UP000190951">
    <property type="component" value="Chromosome"/>
</dbReference>
<organism evidence="1 2">
    <name type="scientific">Clostridium felsineum</name>
    <dbReference type="NCBI Taxonomy" id="36839"/>
    <lineage>
        <taxon>Bacteria</taxon>
        <taxon>Bacillati</taxon>
        <taxon>Bacillota</taxon>
        <taxon>Clostridia</taxon>
        <taxon>Eubacteriales</taxon>
        <taxon>Clostridiaceae</taxon>
        <taxon>Clostridium</taxon>
    </lineage>
</organism>
<dbReference type="AlphaFoldDB" id="A0A1S8LPZ1"/>
<dbReference type="CDD" id="cd00130">
    <property type="entry name" value="PAS"/>
    <property type="match status" value="1"/>
</dbReference>
<dbReference type="SMART" id="SM00091">
    <property type="entry name" value="PAS"/>
    <property type="match status" value="1"/>
</dbReference>
<dbReference type="Gene3D" id="3.30.70.270">
    <property type="match status" value="1"/>
</dbReference>
<keyword evidence="2" id="KW-1185">Reference proteome</keyword>
<evidence type="ECO:0000313" key="1">
    <source>
        <dbReference type="EMBL" id="URZ13628.1"/>
    </source>
</evidence>
<dbReference type="CDD" id="cd01949">
    <property type="entry name" value="GGDEF"/>
    <property type="match status" value="1"/>
</dbReference>
<dbReference type="RefSeq" id="WP_077835096.1">
    <property type="nucleotide sequence ID" value="NZ_CP096983.1"/>
</dbReference>
<dbReference type="Pfam" id="PF16927">
    <property type="entry name" value="HisKA_7TM"/>
    <property type="match status" value="1"/>
</dbReference>
<dbReference type="Pfam" id="PF13426">
    <property type="entry name" value="PAS_9"/>
    <property type="match status" value="1"/>
</dbReference>
<sequence>MNLLSLFSYGNFVLFLLLSIYSIQFSPIRSKLNKYSFWVCLALGEWNLCYVFFYIAPNSSTALIWHKLALIGMYCFPAFTLYFFIVLTKRDTIFKNKYHYFIFYLVPAILILISLFSKNTALVQALVQSSSGLGWTYVNSTNSILYWVTLLYLYCYFYFAFFLLYKWGKNSNYIGEKKQARIFILVDATILMLGSITDFFYPLIDNFLPPMANLFTIVFILFFIYIIRRYNMFDIHHIASPELIINTIMDPVMVLDENFKIIRSNPAAENILGYSSSYLKNKNLVEFLLGNTDINNKILMELLETKEFKNKELNVITSKGEIINSLFSASTAEDRINGFLGIMITFKDITEIKVIEDNLKFVNSKYRKTADKLYKIANFDPLTRIANRRLFFENIKQKIKQYEQTGKDFGVIFMDLNGFKPINDKFGHNIGDKALIESVCRLKLCTYDEDVLARMGGDEFVLIVSDTSSINERINKIKTLFLSPMHIDGCICNLGIAAGTSIYSQSNRDLDELMRIADILMYEDKKKSKVK</sequence>
<dbReference type="PANTHER" id="PTHR44757:SF2">
    <property type="entry name" value="BIOFILM ARCHITECTURE MAINTENANCE PROTEIN MBAA"/>
    <property type="match status" value="1"/>
</dbReference>
<dbReference type="InterPro" id="IPR000014">
    <property type="entry name" value="PAS"/>
</dbReference>
<dbReference type="InterPro" id="IPR052155">
    <property type="entry name" value="Biofilm_reg_signaling"/>
</dbReference>
<gene>
    <name evidence="1" type="ORF">CROST_043940</name>
</gene>
<dbReference type="InterPro" id="IPR029787">
    <property type="entry name" value="Nucleotide_cyclase"/>
</dbReference>
<dbReference type="Gene3D" id="3.30.450.20">
    <property type="entry name" value="PAS domain"/>
    <property type="match status" value="1"/>
</dbReference>
<dbReference type="Pfam" id="PF00990">
    <property type="entry name" value="GGDEF"/>
    <property type="match status" value="1"/>
</dbReference>
<dbReference type="SUPFAM" id="SSF55785">
    <property type="entry name" value="PYP-like sensor domain (PAS domain)"/>
    <property type="match status" value="1"/>
</dbReference>
<dbReference type="PANTHER" id="PTHR44757">
    <property type="entry name" value="DIGUANYLATE CYCLASE DGCP"/>
    <property type="match status" value="1"/>
</dbReference>
<dbReference type="NCBIfam" id="TIGR00229">
    <property type="entry name" value="sensory_box"/>
    <property type="match status" value="1"/>
</dbReference>